<dbReference type="AlphaFoldDB" id="A0A139BNG0"/>
<proteinExistence type="predicted"/>
<reference evidence="1 2" key="2">
    <citation type="submission" date="2016-03" db="EMBL/GenBank/DDBJ databases">
        <title>New uncultured bacterium of the family Gallionellaceae from acid mine drainage: description and reconstruction of genome based on metagenomic analysis of microbial community.</title>
        <authorList>
            <person name="Kadnikov V."/>
            <person name="Ivasenko D."/>
            <person name="Beletsky A."/>
            <person name="Mardanov A."/>
            <person name="Danilova E."/>
            <person name="Pimenov N."/>
            <person name="Karnachuk O."/>
            <person name="Ravin N."/>
        </authorList>
    </citation>
    <scope>NUCLEOTIDE SEQUENCE [LARGE SCALE GENOMIC DNA]</scope>
    <source>
        <strain evidence="1">ShG14-8</strain>
    </source>
</reference>
<comment type="caution">
    <text evidence="1">The sequence shown here is derived from an EMBL/GenBank/DDBJ whole genome shotgun (WGS) entry which is preliminary data.</text>
</comment>
<evidence type="ECO:0000313" key="1">
    <source>
        <dbReference type="EMBL" id="KXS30541.1"/>
    </source>
</evidence>
<name>A0A139BNG0_9PROT</name>
<organism evidence="1 2">
    <name type="scientific">Candidatus Gallionella acididurans</name>
    <dbReference type="NCBI Taxonomy" id="1796491"/>
    <lineage>
        <taxon>Bacteria</taxon>
        <taxon>Pseudomonadati</taxon>
        <taxon>Pseudomonadota</taxon>
        <taxon>Betaproteobacteria</taxon>
        <taxon>Nitrosomonadales</taxon>
        <taxon>Gallionellaceae</taxon>
        <taxon>Gallionella</taxon>
    </lineage>
</organism>
<evidence type="ECO:0000313" key="2">
    <source>
        <dbReference type="Proteomes" id="UP000070578"/>
    </source>
</evidence>
<dbReference type="EMBL" id="LSLI01000209">
    <property type="protein sequence ID" value="KXS30541.1"/>
    <property type="molecule type" value="Genomic_DNA"/>
</dbReference>
<accession>A0A139BNG0</accession>
<protein>
    <submittedName>
        <fullName evidence="1">Uncharacterized protein</fullName>
    </submittedName>
</protein>
<sequence length="26" mass="2747">TAGKDGFSKAVASLGYDVQRLFTLMA</sequence>
<gene>
    <name evidence="1" type="ORF">AWT59_3330</name>
</gene>
<reference evidence="1 2" key="1">
    <citation type="submission" date="2016-02" db="EMBL/GenBank/DDBJ databases">
        <authorList>
            <person name="Wen L."/>
            <person name="He K."/>
            <person name="Yang H."/>
        </authorList>
    </citation>
    <scope>NUCLEOTIDE SEQUENCE [LARGE SCALE GENOMIC DNA]</scope>
    <source>
        <strain evidence="1">ShG14-8</strain>
    </source>
</reference>
<dbReference type="Proteomes" id="UP000070578">
    <property type="component" value="Unassembled WGS sequence"/>
</dbReference>
<feature type="non-terminal residue" evidence="1">
    <location>
        <position position="1"/>
    </location>
</feature>